<dbReference type="EMBL" id="JANPWB010000009">
    <property type="protein sequence ID" value="KAJ1155238.1"/>
    <property type="molecule type" value="Genomic_DNA"/>
</dbReference>
<accession>A0AAV7RWM4</accession>
<protein>
    <submittedName>
        <fullName evidence="2">Uncharacterized protein</fullName>
    </submittedName>
</protein>
<comment type="caution">
    <text evidence="2">The sequence shown here is derived from an EMBL/GenBank/DDBJ whole genome shotgun (WGS) entry which is preliminary data.</text>
</comment>
<evidence type="ECO:0000256" key="1">
    <source>
        <dbReference type="SAM" id="MobiDB-lite"/>
    </source>
</evidence>
<name>A0AAV7RWM4_PLEWA</name>
<sequence>MLLGPGCTSARVGDLRVPSTSCRHPHCLCCASSRQNGAFDLARGPARKPGPPRGRPINASQASSTATHPRAAVRASGRGRQGGGLFSGAVAECGLVHRRGQERPYHRRTQLQSSNQTIRSRLLFVYLQIFHFIQ</sequence>
<dbReference type="AlphaFoldDB" id="A0AAV7RWM4"/>
<dbReference type="Proteomes" id="UP001066276">
    <property type="component" value="Chromosome 5"/>
</dbReference>
<proteinExistence type="predicted"/>
<reference evidence="2" key="1">
    <citation type="journal article" date="2022" name="bioRxiv">
        <title>Sequencing and chromosome-scale assembly of the giantPleurodeles waltlgenome.</title>
        <authorList>
            <person name="Brown T."/>
            <person name="Elewa A."/>
            <person name="Iarovenko S."/>
            <person name="Subramanian E."/>
            <person name="Araus A.J."/>
            <person name="Petzold A."/>
            <person name="Susuki M."/>
            <person name="Suzuki K.-i.T."/>
            <person name="Hayashi T."/>
            <person name="Toyoda A."/>
            <person name="Oliveira C."/>
            <person name="Osipova E."/>
            <person name="Leigh N.D."/>
            <person name="Simon A."/>
            <person name="Yun M.H."/>
        </authorList>
    </citation>
    <scope>NUCLEOTIDE SEQUENCE</scope>
    <source>
        <strain evidence="2">20211129_DDA</strain>
        <tissue evidence="2">Liver</tissue>
    </source>
</reference>
<evidence type="ECO:0000313" key="2">
    <source>
        <dbReference type="EMBL" id="KAJ1155238.1"/>
    </source>
</evidence>
<organism evidence="2 3">
    <name type="scientific">Pleurodeles waltl</name>
    <name type="common">Iberian ribbed newt</name>
    <dbReference type="NCBI Taxonomy" id="8319"/>
    <lineage>
        <taxon>Eukaryota</taxon>
        <taxon>Metazoa</taxon>
        <taxon>Chordata</taxon>
        <taxon>Craniata</taxon>
        <taxon>Vertebrata</taxon>
        <taxon>Euteleostomi</taxon>
        <taxon>Amphibia</taxon>
        <taxon>Batrachia</taxon>
        <taxon>Caudata</taxon>
        <taxon>Salamandroidea</taxon>
        <taxon>Salamandridae</taxon>
        <taxon>Pleurodelinae</taxon>
        <taxon>Pleurodeles</taxon>
    </lineage>
</organism>
<keyword evidence="3" id="KW-1185">Reference proteome</keyword>
<evidence type="ECO:0000313" key="3">
    <source>
        <dbReference type="Proteomes" id="UP001066276"/>
    </source>
</evidence>
<feature type="compositionally biased region" description="Polar residues" evidence="1">
    <location>
        <begin position="58"/>
        <end position="67"/>
    </location>
</feature>
<gene>
    <name evidence="2" type="ORF">NDU88_007973</name>
</gene>
<feature type="region of interest" description="Disordered" evidence="1">
    <location>
        <begin position="40"/>
        <end position="84"/>
    </location>
</feature>